<accession>A0ABR1YHT2</accession>
<dbReference type="Proteomes" id="UP001492380">
    <property type="component" value="Unassembled WGS sequence"/>
</dbReference>
<feature type="compositionally biased region" description="Polar residues" evidence="1">
    <location>
        <begin position="1"/>
        <end position="15"/>
    </location>
</feature>
<reference evidence="2 3" key="1">
    <citation type="submission" date="2024-04" db="EMBL/GenBank/DDBJ databases">
        <title>Phyllosticta paracitricarpa is synonymous to the EU quarantine fungus P. citricarpa based on phylogenomic analyses.</title>
        <authorList>
            <consortium name="Lawrence Berkeley National Laboratory"/>
            <person name="Van Ingen-Buijs V.A."/>
            <person name="Van Westerhoven A.C."/>
            <person name="Haridas S."/>
            <person name="Skiadas P."/>
            <person name="Martin F."/>
            <person name="Groenewald J.Z."/>
            <person name="Crous P.W."/>
            <person name="Seidl M.F."/>
        </authorList>
    </citation>
    <scope>NUCLEOTIDE SEQUENCE [LARGE SCALE GENOMIC DNA]</scope>
    <source>
        <strain evidence="2 3">CBS 123374</strain>
    </source>
</reference>
<comment type="caution">
    <text evidence="2">The sequence shown here is derived from an EMBL/GenBank/DDBJ whole genome shotgun (WGS) entry which is preliminary data.</text>
</comment>
<evidence type="ECO:0000256" key="1">
    <source>
        <dbReference type="SAM" id="MobiDB-lite"/>
    </source>
</evidence>
<evidence type="ECO:0000313" key="2">
    <source>
        <dbReference type="EMBL" id="KAK8230478.1"/>
    </source>
</evidence>
<name>A0ABR1YHT2_9PEZI</name>
<protein>
    <submittedName>
        <fullName evidence="2">Uncharacterized protein</fullName>
    </submittedName>
</protein>
<sequence length="289" mass="31215">MHATQSSTKTAGNNHTKYRLPSLLDPICLTPPTISSSTEGALPKLAHSDTRPSAPPRISSRYSLRLRSRFGSNKSTRSKRHDQASQPSDGEPESPQRPCVTRRDSVLSIQEQVKGAWSRSPTPLPPVEVSRGRYKAYVPDFPPLDPSLFALSPNFDDEVRVAAAVRLPDGEDDDDDDEGIDDEVYDEDADVGLGVSPIPPPPLPQKQPTKPLAARALSLRRRSRDGLVASLTRSDAGIGDGDRIPTSTSTPVLAPVQVGQNILEGVCNRCRVKLASVWPRSTSATVVCA</sequence>
<feature type="region of interest" description="Disordered" evidence="1">
    <location>
        <begin position="1"/>
        <end position="103"/>
    </location>
</feature>
<organism evidence="2 3">
    <name type="scientific">Phyllosticta capitalensis</name>
    <dbReference type="NCBI Taxonomy" id="121624"/>
    <lineage>
        <taxon>Eukaryota</taxon>
        <taxon>Fungi</taxon>
        <taxon>Dikarya</taxon>
        <taxon>Ascomycota</taxon>
        <taxon>Pezizomycotina</taxon>
        <taxon>Dothideomycetes</taxon>
        <taxon>Dothideomycetes incertae sedis</taxon>
        <taxon>Botryosphaeriales</taxon>
        <taxon>Phyllostictaceae</taxon>
        <taxon>Phyllosticta</taxon>
    </lineage>
</organism>
<feature type="compositionally biased region" description="Low complexity" evidence="1">
    <location>
        <begin position="57"/>
        <end position="72"/>
    </location>
</feature>
<gene>
    <name evidence="2" type="ORF">HDK90DRAFT_490978</name>
</gene>
<proteinExistence type="predicted"/>
<keyword evidence="3" id="KW-1185">Reference proteome</keyword>
<evidence type="ECO:0000313" key="3">
    <source>
        <dbReference type="Proteomes" id="UP001492380"/>
    </source>
</evidence>
<dbReference type="EMBL" id="JBBWRZ010000008">
    <property type="protein sequence ID" value="KAK8230478.1"/>
    <property type="molecule type" value="Genomic_DNA"/>
</dbReference>